<reference evidence="2 3" key="1">
    <citation type="submission" date="2019-03" db="EMBL/GenBank/DDBJ databases">
        <title>Genomic analyses of the natural microbiome of Caenorhabditis elegans.</title>
        <authorList>
            <person name="Samuel B."/>
        </authorList>
    </citation>
    <scope>NUCLEOTIDE SEQUENCE [LARGE SCALE GENOMIC DNA]</scope>
    <source>
        <strain evidence="2 3">BIGb0525</strain>
    </source>
</reference>
<gene>
    <name evidence="2" type="ORF">EDF87_103190</name>
</gene>
<organism evidence="2 3">
    <name type="scientific">Pseudomonas helmanticensis</name>
    <dbReference type="NCBI Taxonomy" id="1471381"/>
    <lineage>
        <taxon>Bacteria</taxon>
        <taxon>Pseudomonadati</taxon>
        <taxon>Pseudomonadota</taxon>
        <taxon>Gammaproteobacteria</taxon>
        <taxon>Pseudomonadales</taxon>
        <taxon>Pseudomonadaceae</taxon>
        <taxon>Pseudomonas</taxon>
    </lineage>
</organism>
<dbReference type="RefSeq" id="WP_134175077.1">
    <property type="nucleotide sequence ID" value="NZ_SOCQ01000003.1"/>
</dbReference>
<feature type="region of interest" description="Disordered" evidence="1">
    <location>
        <begin position="1"/>
        <end position="64"/>
    </location>
</feature>
<feature type="compositionally biased region" description="Polar residues" evidence="1">
    <location>
        <begin position="230"/>
        <end position="239"/>
    </location>
</feature>
<feature type="region of interest" description="Disordered" evidence="1">
    <location>
        <begin position="224"/>
        <end position="244"/>
    </location>
</feature>
<name>A0A4R7VMP1_9PSED</name>
<feature type="region of interest" description="Disordered" evidence="1">
    <location>
        <begin position="257"/>
        <end position="302"/>
    </location>
</feature>
<feature type="compositionally biased region" description="Polar residues" evidence="1">
    <location>
        <begin position="1"/>
        <end position="25"/>
    </location>
</feature>
<dbReference type="EMBL" id="SOCQ01000003">
    <property type="protein sequence ID" value="TDV50558.1"/>
    <property type="molecule type" value="Genomic_DNA"/>
</dbReference>
<accession>A0A4R7VMP1</accession>
<feature type="compositionally biased region" description="Polar residues" evidence="1">
    <location>
        <begin position="257"/>
        <end position="276"/>
    </location>
</feature>
<evidence type="ECO:0000256" key="1">
    <source>
        <dbReference type="SAM" id="MobiDB-lite"/>
    </source>
</evidence>
<protein>
    <submittedName>
        <fullName evidence="2">Uncharacterized protein</fullName>
    </submittedName>
</protein>
<dbReference type="AlphaFoldDB" id="A0A4R7VMP1"/>
<proteinExistence type="predicted"/>
<evidence type="ECO:0000313" key="3">
    <source>
        <dbReference type="Proteomes" id="UP000295804"/>
    </source>
</evidence>
<sequence length="625" mass="69240">MIKPTKTTVRPASPDTSTTNRSNAGNGSGAIPGSSNILAPGTNRLPDTSIPHASGPPTTGAPHVVVSHITDPVINEAKARLAEISLPESQTHLLKPHESADGLFLTPDGQTYAHLEDGRHYRVVLNTAGTYQIPWPEAPGVTPPIVKKIDGQPSWRVEAQWYVAQSRQIDLPAHQQSAELIFVDPNLASYLPDKYASADGIRKGLHGTTYIDIEGGTVQIRRNEQGEYKQVSSTTTNVPDVTLERTPGQFVWRRKLQTSTDTQQAPQPGSSRSLNPSEKPGPSPNKRPRLPGDSDPPDPFVPVRTSELWSSWGSTTKPLVGDSIEFDGKHFAILDQPDHATDALAFIKPPQFSATGFDAFEQLLLTTPELQPRGVVKLADRWTGHGSDTWRVVEGLPFAKSLTQHVSDYFSYLSDHSANKVAREMFNRANYSDEMTGLGAHALFDTFKHWESRNNSSGDNSVIRPDLSDPLMFLSPLATDANGKMYMPLPSTEGLQRIDFDPKLFYGSKHQRNRPDTRTLFRDLLSGHGYQITNDFASNYGNALLIQRRGVDHVFIMFMDGFQNNIVNIIDPKVWLKKNLASVKTSDYAKSLIKEKLRTKRIIFLLGSTETLPTRDYNLVVTRYS</sequence>
<dbReference type="Proteomes" id="UP000295804">
    <property type="component" value="Unassembled WGS sequence"/>
</dbReference>
<evidence type="ECO:0000313" key="2">
    <source>
        <dbReference type="EMBL" id="TDV50558.1"/>
    </source>
</evidence>
<comment type="caution">
    <text evidence="2">The sequence shown here is derived from an EMBL/GenBank/DDBJ whole genome shotgun (WGS) entry which is preliminary data.</text>
</comment>